<sequence length="356" mass="39548">MDLKVNGFAMAGGDDIQSYTKNSSYQRAVMDAAKLLVQNSIADHINDPPLATFRVADLGCSVGPNTFIAVDNILDSVKLKYRRKTDKIPEFQVYFNDHILNDFNTLFKSLPPNRDYYSSAVPGSFYTRLFPRGSLHVIHSSTSLHWLSQVPIEITDPNSPAYNKGRIHYAGAGPEVVDAYARQHATDFSRFLQARAEELVAGGLLMLYIPARPNGVPHSDEPFVTMNDRMGTCLMDLAKKGVIDENKVDTFNLPEYFATPDEFEEIIKSNGRFVIERMEKLPTANASYNPVSAADVSRGVRAVMAGLVGGHFGHEILDDVFSLFEQKQIEANDHKPGSELNLFILLKLNQDIAAAM</sequence>
<keyword evidence="3" id="KW-0808">Transferase</keyword>
<gene>
    <name evidence="6" type="ORF">CASFOL_017271</name>
</gene>
<evidence type="ECO:0000256" key="1">
    <source>
        <dbReference type="ARBA" id="ARBA00007967"/>
    </source>
</evidence>
<dbReference type="Pfam" id="PF03492">
    <property type="entry name" value="Methyltransf_7"/>
    <property type="match status" value="1"/>
</dbReference>
<evidence type="ECO:0000256" key="2">
    <source>
        <dbReference type="ARBA" id="ARBA00022603"/>
    </source>
</evidence>
<evidence type="ECO:0000256" key="3">
    <source>
        <dbReference type="ARBA" id="ARBA00022679"/>
    </source>
</evidence>
<dbReference type="SUPFAM" id="SSF53335">
    <property type="entry name" value="S-adenosyl-L-methionine-dependent methyltransferases"/>
    <property type="match status" value="1"/>
</dbReference>
<keyword evidence="5" id="KW-0460">Magnesium</keyword>
<dbReference type="AlphaFoldDB" id="A0ABD3DDX6"/>
<dbReference type="GO" id="GO:0032259">
    <property type="term" value="P:methylation"/>
    <property type="evidence" value="ECO:0007669"/>
    <property type="project" value="UniProtKB-KW"/>
</dbReference>
<dbReference type="EMBL" id="JAVIJP010000018">
    <property type="protein sequence ID" value="KAL3639364.1"/>
    <property type="molecule type" value="Genomic_DNA"/>
</dbReference>
<dbReference type="GO" id="GO:0008168">
    <property type="term" value="F:methyltransferase activity"/>
    <property type="evidence" value="ECO:0007669"/>
    <property type="project" value="UniProtKB-KW"/>
</dbReference>
<dbReference type="InterPro" id="IPR042086">
    <property type="entry name" value="MeTrfase_capping"/>
</dbReference>
<dbReference type="GO" id="GO:0046872">
    <property type="term" value="F:metal ion binding"/>
    <property type="evidence" value="ECO:0007669"/>
    <property type="project" value="UniProtKB-KW"/>
</dbReference>
<comment type="similarity">
    <text evidence="1">Belongs to the methyltransferase superfamily. Type-7 methyltransferase family.</text>
</comment>
<evidence type="ECO:0000313" key="7">
    <source>
        <dbReference type="Proteomes" id="UP001632038"/>
    </source>
</evidence>
<organism evidence="6 7">
    <name type="scientific">Castilleja foliolosa</name>
    <dbReference type="NCBI Taxonomy" id="1961234"/>
    <lineage>
        <taxon>Eukaryota</taxon>
        <taxon>Viridiplantae</taxon>
        <taxon>Streptophyta</taxon>
        <taxon>Embryophyta</taxon>
        <taxon>Tracheophyta</taxon>
        <taxon>Spermatophyta</taxon>
        <taxon>Magnoliopsida</taxon>
        <taxon>eudicotyledons</taxon>
        <taxon>Gunneridae</taxon>
        <taxon>Pentapetalae</taxon>
        <taxon>asterids</taxon>
        <taxon>lamiids</taxon>
        <taxon>Lamiales</taxon>
        <taxon>Orobanchaceae</taxon>
        <taxon>Pedicularideae</taxon>
        <taxon>Castillejinae</taxon>
        <taxon>Castilleja</taxon>
    </lineage>
</organism>
<evidence type="ECO:0008006" key="8">
    <source>
        <dbReference type="Google" id="ProtNLM"/>
    </source>
</evidence>
<evidence type="ECO:0000256" key="5">
    <source>
        <dbReference type="ARBA" id="ARBA00022842"/>
    </source>
</evidence>
<keyword evidence="4" id="KW-0479">Metal-binding</keyword>
<dbReference type="Gene3D" id="1.10.1200.270">
    <property type="entry name" value="Methyltransferase, alpha-helical capping domain"/>
    <property type="match status" value="1"/>
</dbReference>
<proteinExistence type="inferred from homology"/>
<dbReference type="Gene3D" id="3.40.50.150">
    <property type="entry name" value="Vaccinia Virus protein VP39"/>
    <property type="match status" value="1"/>
</dbReference>
<evidence type="ECO:0000313" key="6">
    <source>
        <dbReference type="EMBL" id="KAL3639364.1"/>
    </source>
</evidence>
<dbReference type="InterPro" id="IPR029063">
    <property type="entry name" value="SAM-dependent_MTases_sf"/>
</dbReference>
<evidence type="ECO:0000256" key="4">
    <source>
        <dbReference type="ARBA" id="ARBA00022723"/>
    </source>
</evidence>
<reference evidence="7" key="1">
    <citation type="journal article" date="2024" name="IScience">
        <title>Strigolactones Initiate the Formation of Haustorium-like Structures in Castilleja.</title>
        <authorList>
            <person name="Buerger M."/>
            <person name="Peterson D."/>
            <person name="Chory J."/>
        </authorList>
    </citation>
    <scope>NUCLEOTIDE SEQUENCE [LARGE SCALE GENOMIC DNA]</scope>
</reference>
<name>A0ABD3DDX6_9LAMI</name>
<dbReference type="PANTHER" id="PTHR31009">
    <property type="entry name" value="S-ADENOSYL-L-METHIONINE:CARBOXYL METHYLTRANSFERASE FAMILY PROTEIN"/>
    <property type="match status" value="1"/>
</dbReference>
<keyword evidence="7" id="KW-1185">Reference proteome</keyword>
<comment type="caution">
    <text evidence="6">The sequence shown here is derived from an EMBL/GenBank/DDBJ whole genome shotgun (WGS) entry which is preliminary data.</text>
</comment>
<dbReference type="InterPro" id="IPR005299">
    <property type="entry name" value="MeTrfase_7"/>
</dbReference>
<keyword evidence="2" id="KW-0489">Methyltransferase</keyword>
<protein>
    <recommendedName>
        <fullName evidence="8">S-adenosylmethionine-dependent methyltransferase</fullName>
    </recommendedName>
</protein>
<dbReference type="Proteomes" id="UP001632038">
    <property type="component" value="Unassembled WGS sequence"/>
</dbReference>
<accession>A0ABD3DDX6</accession>